<dbReference type="GO" id="GO:0009254">
    <property type="term" value="P:peptidoglycan turnover"/>
    <property type="evidence" value="ECO:0007669"/>
    <property type="project" value="TreeGrafter"/>
</dbReference>
<name>A0A099KWT6_COLPS</name>
<dbReference type="GO" id="GO:0004563">
    <property type="term" value="F:beta-N-acetylhexosaminidase activity"/>
    <property type="evidence" value="ECO:0007669"/>
    <property type="project" value="UniProtKB-EC"/>
</dbReference>
<comment type="similarity">
    <text evidence="2">Belongs to the glycosyl hydrolase 3 family.</text>
</comment>
<evidence type="ECO:0000313" key="8">
    <source>
        <dbReference type="Proteomes" id="UP000029843"/>
    </source>
</evidence>
<dbReference type="SUPFAM" id="SSF51445">
    <property type="entry name" value="(Trans)glycosidases"/>
    <property type="match status" value="1"/>
</dbReference>
<comment type="catalytic activity">
    <reaction evidence="1">
        <text>Hydrolysis of terminal non-reducing N-acetyl-D-hexosamine residues in N-acetyl-beta-D-hexosaminides.</text>
        <dbReference type="EC" id="3.2.1.52"/>
    </reaction>
</comment>
<evidence type="ECO:0000256" key="2">
    <source>
        <dbReference type="ARBA" id="ARBA00005336"/>
    </source>
</evidence>
<evidence type="ECO:0000256" key="4">
    <source>
        <dbReference type="ARBA" id="ARBA00022801"/>
    </source>
</evidence>
<dbReference type="InterPro" id="IPR050226">
    <property type="entry name" value="NagZ_Beta-hexosaminidase"/>
</dbReference>
<dbReference type="GO" id="GO:0005975">
    <property type="term" value="P:carbohydrate metabolic process"/>
    <property type="evidence" value="ECO:0007669"/>
    <property type="project" value="InterPro"/>
</dbReference>
<gene>
    <name evidence="7" type="ORF">ND2E_1536</name>
</gene>
<dbReference type="Proteomes" id="UP000029843">
    <property type="component" value="Unassembled WGS sequence"/>
</dbReference>
<dbReference type="Pfam" id="PF00933">
    <property type="entry name" value="Glyco_hydro_3"/>
    <property type="match status" value="1"/>
</dbReference>
<organism evidence="7 8">
    <name type="scientific">Colwellia psychrerythraea</name>
    <name type="common">Vibrio psychroerythus</name>
    <dbReference type="NCBI Taxonomy" id="28229"/>
    <lineage>
        <taxon>Bacteria</taxon>
        <taxon>Pseudomonadati</taxon>
        <taxon>Pseudomonadota</taxon>
        <taxon>Gammaproteobacteria</taxon>
        <taxon>Alteromonadales</taxon>
        <taxon>Colwelliaceae</taxon>
        <taxon>Colwellia</taxon>
    </lineage>
</organism>
<keyword evidence="4 7" id="KW-0378">Hydrolase</keyword>
<dbReference type="PANTHER" id="PTHR30480:SF13">
    <property type="entry name" value="BETA-HEXOSAMINIDASE"/>
    <property type="match status" value="1"/>
</dbReference>
<dbReference type="InterPro" id="IPR017853">
    <property type="entry name" value="GH"/>
</dbReference>
<evidence type="ECO:0000259" key="6">
    <source>
        <dbReference type="Pfam" id="PF00933"/>
    </source>
</evidence>
<keyword evidence="5 7" id="KW-0326">Glycosidase</keyword>
<evidence type="ECO:0000313" key="7">
    <source>
        <dbReference type="EMBL" id="KGJ94347.1"/>
    </source>
</evidence>
<protein>
    <recommendedName>
        <fullName evidence="3">beta-N-acetylhexosaminidase</fullName>
        <ecNumber evidence="3">3.2.1.52</ecNumber>
    </recommendedName>
</protein>
<dbReference type="InterPro" id="IPR036881">
    <property type="entry name" value="Glyco_hydro_3_C_sf"/>
</dbReference>
<dbReference type="EMBL" id="JQED01000005">
    <property type="protein sequence ID" value="KGJ94347.1"/>
    <property type="molecule type" value="Genomic_DNA"/>
</dbReference>
<dbReference type="EC" id="3.2.1.52" evidence="3"/>
<dbReference type="RefSeq" id="WP_223303518.1">
    <property type="nucleotide sequence ID" value="NZ_JQED01000005.1"/>
</dbReference>
<dbReference type="PANTHER" id="PTHR30480">
    <property type="entry name" value="BETA-HEXOSAMINIDASE-RELATED"/>
    <property type="match status" value="1"/>
</dbReference>
<sequence precursor="true">MANRPSTLTASLTGKLLNRLPSTLRSIVPSNKQTYLSLSALIMMVLITLSACQSQAEERNMINNSTSILSFTPFERAVAQKMSLDIRYFCSNINGKTSVPTSKHCRQAVTELPTELAQMISISNVGGIVLFAENVQEIAQVVKLTHDIQQAAVKSAHGKPLIISMDQEGGRVARFAKMTGFAGNMAIGASYPQHGTYFATQVNAVIAKELKALGINNNYAPVIDVNTNVDNPVINTRSFGESASQVSELGGSAVSAIQAQGVMATLKHFPGHGDTHVDSHLGLPRVDHDRATIDKVDLAPFVWAIEHAKPAMIMTAHIQYPALDNSSFISKSGEKLIRPATMSRKILTTLLREEMGFEGIIATDALDMAGVTHFFTEVEAVVETFVAGADLAVMPFKVRTPTDIDNFYRFIKAVAKVLSSRIEQNEYQLAEFKQSIARLNRYKRQYVEENSKSVSQQLLFANAVIASENHIKTEQALANAAITLLKTNQVLPLNMTSIKRLHLIVANQQELAALTYALNQVIQNSLSTSDVDQINVSHFIADTSNENSELNIQMQSLIKQADAVIATVDIKTASLVDLGGMDDLIPSYGSAAQQRKKRTYSTFLKQQLTLARKLKTPSIVIAKGSPFLINEYSELADSVLLNFDDRLFETDYQQVISPGFNASMAVIFDEKKAQGKLPVTLNNQ</sequence>
<evidence type="ECO:0000256" key="1">
    <source>
        <dbReference type="ARBA" id="ARBA00001231"/>
    </source>
</evidence>
<proteinExistence type="inferred from homology"/>
<dbReference type="InterPro" id="IPR036962">
    <property type="entry name" value="Glyco_hydro_3_N_sf"/>
</dbReference>
<evidence type="ECO:0000256" key="3">
    <source>
        <dbReference type="ARBA" id="ARBA00012663"/>
    </source>
</evidence>
<dbReference type="PATRIC" id="fig|28229.4.peg.539"/>
<dbReference type="AlphaFoldDB" id="A0A099KWT6"/>
<evidence type="ECO:0000256" key="5">
    <source>
        <dbReference type="ARBA" id="ARBA00023295"/>
    </source>
</evidence>
<dbReference type="Gene3D" id="3.20.20.300">
    <property type="entry name" value="Glycoside hydrolase, family 3, N-terminal domain"/>
    <property type="match status" value="1"/>
</dbReference>
<feature type="domain" description="Glycoside hydrolase family 3 N-terminal" evidence="6">
    <location>
        <begin position="114"/>
        <end position="422"/>
    </location>
</feature>
<dbReference type="InterPro" id="IPR001764">
    <property type="entry name" value="Glyco_hydro_3_N"/>
</dbReference>
<accession>A0A099KWT6</accession>
<dbReference type="Gene3D" id="3.40.50.1700">
    <property type="entry name" value="Glycoside hydrolase family 3 C-terminal domain"/>
    <property type="match status" value="1"/>
</dbReference>
<comment type="caution">
    <text evidence="7">The sequence shown here is derived from an EMBL/GenBank/DDBJ whole genome shotgun (WGS) entry which is preliminary data.</text>
</comment>
<reference evidence="7 8" key="1">
    <citation type="submission" date="2014-08" db="EMBL/GenBank/DDBJ databases">
        <title>Genomic and Phenotypic Diversity of Colwellia psychrerythraea strains from Disparate Marine Basins.</title>
        <authorList>
            <person name="Techtmann S.M."/>
            <person name="Stelling S.C."/>
            <person name="Utturkar S.M."/>
            <person name="Alshibli N."/>
            <person name="Harris A."/>
            <person name="Brown S.D."/>
            <person name="Hazen T.C."/>
        </authorList>
    </citation>
    <scope>NUCLEOTIDE SEQUENCE [LARGE SCALE GENOMIC DNA]</scope>
    <source>
        <strain evidence="7 8">ND2E</strain>
    </source>
</reference>